<proteinExistence type="predicted"/>
<dbReference type="AlphaFoldDB" id="A0A382B8H3"/>
<sequence length="97" mass="10071">MNMKIHSPEGDLMDEVVELCSTTPLFSGGKIGVLENGKPNADLLLTKIAEGLAGRINAKFSITTGKGERANAATACNPQVVGMLAEEVQLVLTGSAD</sequence>
<gene>
    <name evidence="2" type="ORF">METZ01_LOCUS162397</name>
</gene>
<evidence type="ECO:0000259" key="1">
    <source>
        <dbReference type="Pfam" id="PF24696"/>
    </source>
</evidence>
<feature type="domain" description="UGSC-like" evidence="1">
    <location>
        <begin position="17"/>
        <end position="97"/>
    </location>
</feature>
<dbReference type="Pfam" id="PF24696">
    <property type="entry name" value="UGSC"/>
    <property type="match status" value="1"/>
</dbReference>
<organism evidence="2">
    <name type="scientific">marine metagenome</name>
    <dbReference type="NCBI Taxonomy" id="408172"/>
    <lineage>
        <taxon>unclassified sequences</taxon>
        <taxon>metagenomes</taxon>
        <taxon>ecological metagenomes</taxon>
    </lineage>
</organism>
<name>A0A382B8H3_9ZZZZ</name>
<protein>
    <recommendedName>
        <fullName evidence="1">UGSC-like domain-containing protein</fullName>
    </recommendedName>
</protein>
<reference evidence="2" key="1">
    <citation type="submission" date="2018-05" db="EMBL/GenBank/DDBJ databases">
        <authorList>
            <person name="Lanie J.A."/>
            <person name="Ng W.-L."/>
            <person name="Kazmierczak K.M."/>
            <person name="Andrzejewski T.M."/>
            <person name="Davidsen T.M."/>
            <person name="Wayne K.J."/>
            <person name="Tettelin H."/>
            <person name="Glass J.I."/>
            <person name="Rusch D."/>
            <person name="Podicherti R."/>
            <person name="Tsui H.-C.T."/>
            <person name="Winkler M.E."/>
        </authorList>
    </citation>
    <scope>NUCLEOTIDE SEQUENCE</scope>
</reference>
<dbReference type="InterPro" id="IPR057767">
    <property type="entry name" value="UGSC-like_dom"/>
</dbReference>
<evidence type="ECO:0000313" key="2">
    <source>
        <dbReference type="EMBL" id="SVB09543.1"/>
    </source>
</evidence>
<dbReference type="EMBL" id="UINC01028485">
    <property type="protein sequence ID" value="SVB09543.1"/>
    <property type="molecule type" value="Genomic_DNA"/>
</dbReference>
<accession>A0A382B8H3</accession>